<dbReference type="EMBL" id="BJWL01000017">
    <property type="protein sequence ID" value="GFZ05034.1"/>
    <property type="molecule type" value="Genomic_DNA"/>
</dbReference>
<comment type="caution">
    <text evidence="2">The sequence shown here is derived from an EMBL/GenBank/DDBJ whole genome shotgun (WGS) entry which is preliminary data.</text>
</comment>
<evidence type="ECO:0008006" key="4">
    <source>
        <dbReference type="Google" id="ProtNLM"/>
    </source>
</evidence>
<organism evidence="2 3">
    <name type="scientific">Actinidia rufa</name>
    <dbReference type="NCBI Taxonomy" id="165716"/>
    <lineage>
        <taxon>Eukaryota</taxon>
        <taxon>Viridiplantae</taxon>
        <taxon>Streptophyta</taxon>
        <taxon>Embryophyta</taxon>
        <taxon>Tracheophyta</taxon>
        <taxon>Spermatophyta</taxon>
        <taxon>Magnoliopsida</taxon>
        <taxon>eudicotyledons</taxon>
        <taxon>Gunneridae</taxon>
        <taxon>Pentapetalae</taxon>
        <taxon>asterids</taxon>
        <taxon>Ericales</taxon>
        <taxon>Actinidiaceae</taxon>
        <taxon>Actinidia</taxon>
    </lineage>
</organism>
<evidence type="ECO:0000313" key="2">
    <source>
        <dbReference type="EMBL" id="GFZ05034.1"/>
    </source>
</evidence>
<reference evidence="2 3" key="1">
    <citation type="submission" date="2019-07" db="EMBL/GenBank/DDBJ databases">
        <title>De Novo Assembly of kiwifruit Actinidia rufa.</title>
        <authorList>
            <person name="Sugita-Konishi S."/>
            <person name="Sato K."/>
            <person name="Mori E."/>
            <person name="Abe Y."/>
            <person name="Kisaki G."/>
            <person name="Hamano K."/>
            <person name="Suezawa K."/>
            <person name="Otani M."/>
            <person name="Fukuda T."/>
            <person name="Manabe T."/>
            <person name="Gomi K."/>
            <person name="Tabuchi M."/>
            <person name="Akimitsu K."/>
            <person name="Kataoka I."/>
        </authorList>
    </citation>
    <scope>NUCLEOTIDE SEQUENCE [LARGE SCALE GENOMIC DNA]</scope>
    <source>
        <strain evidence="3">cv. Fuchu</strain>
    </source>
</reference>
<keyword evidence="3" id="KW-1185">Reference proteome</keyword>
<feature type="region of interest" description="Disordered" evidence="1">
    <location>
        <begin position="549"/>
        <end position="585"/>
    </location>
</feature>
<gene>
    <name evidence="2" type="ORF">Acr_17g0006060</name>
</gene>
<evidence type="ECO:0000256" key="1">
    <source>
        <dbReference type="SAM" id="MobiDB-lite"/>
    </source>
</evidence>
<protein>
    <recommendedName>
        <fullName evidence="4">Aminotransferase-like plant mobile domain-containing protein</fullName>
    </recommendedName>
</protein>
<proteinExistence type="predicted"/>
<accession>A0A7J0G2M0</accession>
<dbReference type="AlphaFoldDB" id="A0A7J0G2M0"/>
<sequence>MGSSLLLDCPRYRTAALLAVVYWVRASSNRGALLSKLTSLPPIHMLLDPTAGAMQWSSKSYLLELSRPYLVKGCHNVPILRELQRLIALRLIPHESVRLGPRVTSWGRSTSLSNGYTDFYKVSCAFNASAKRSVHLFYKYFGQVLDEAQNGYTAACVCGTLWLTDGILYDFPRVPHKNTHARWLRYFFRDFPSKKFHGGSSGETKQKYFSGPGVKFSLAAFLVPWLWQYVVDDRLPSRWSKHSTGISILKIWRVSFVSCYISWILLEWCSLSSTLRRIWKSALTLPLRQWSIMDYLHAFDDLTGGWVPVTYNSQKVAWQLEYDQGVPSLPPTFTGEACNCFLISNQRALLTRPDDISLPGRGRVSSVSPLWVDYWSQQLARFRAFVCSKSRRLKHPPPMYKESFGYKLLSKERTLLSCCPFSPLVHCNFVGEADIAFKRGQLQRCKVFTSRRKAGLDGKVAGFIMSWIEDEKVEAEEAYESFLDKLCFEISTELRRPLSKEALLVVKEWSDFRVPCKILMSGEAPKEEVHPDNGHDRYHPRRSGLLEICEPQEGVGTSTRRGRAEYEGKEVSPPRPKKKARRGALSVEEWLGLEER</sequence>
<feature type="compositionally biased region" description="Basic and acidic residues" evidence="1">
    <location>
        <begin position="562"/>
        <end position="572"/>
    </location>
</feature>
<name>A0A7J0G2M0_9ERIC</name>
<evidence type="ECO:0000313" key="3">
    <source>
        <dbReference type="Proteomes" id="UP000585474"/>
    </source>
</evidence>
<dbReference type="Proteomes" id="UP000585474">
    <property type="component" value="Unassembled WGS sequence"/>
</dbReference>